<dbReference type="Gene3D" id="3.20.20.450">
    <property type="entry name" value="EAL domain"/>
    <property type="match status" value="1"/>
</dbReference>
<reference evidence="1 2" key="1">
    <citation type="submission" date="2017-01" db="EMBL/GenBank/DDBJ databases">
        <authorList>
            <person name="Cao J.-M."/>
        </authorList>
    </citation>
    <scope>NUCLEOTIDE SEQUENCE [LARGE SCALE GENOMIC DNA]</scope>
    <source>
        <strain evidence="1 2">888-76</strain>
    </source>
</reference>
<dbReference type="Proteomes" id="UP000187148">
    <property type="component" value="Chromosome"/>
</dbReference>
<dbReference type="SUPFAM" id="SSF141868">
    <property type="entry name" value="EAL domain-like"/>
    <property type="match status" value="1"/>
</dbReference>
<keyword evidence="2" id="KW-1185">Reference proteome</keyword>
<dbReference type="RefSeq" id="WP_076769761.1">
    <property type="nucleotide sequence ID" value="NZ_CP019445.1"/>
</dbReference>
<dbReference type="InterPro" id="IPR035919">
    <property type="entry name" value="EAL_sf"/>
</dbReference>
<gene>
    <name evidence="1" type="ORF">BWI95_15290</name>
</gene>
<dbReference type="AlphaFoldDB" id="A0A807LJC5"/>
<protein>
    <recommendedName>
        <fullName evidence="3">EAL domain-containing protein</fullName>
    </recommendedName>
</protein>
<evidence type="ECO:0000313" key="2">
    <source>
        <dbReference type="Proteomes" id="UP000187148"/>
    </source>
</evidence>
<evidence type="ECO:0008006" key="3">
    <source>
        <dbReference type="Google" id="ProtNLM"/>
    </source>
</evidence>
<evidence type="ECO:0000313" key="1">
    <source>
        <dbReference type="EMBL" id="APZ06313.1"/>
    </source>
</evidence>
<proteinExistence type="predicted"/>
<organism evidence="1 2">
    <name type="scientific">Kosakonia cowanii JCM 10956 = DSM 18146</name>
    <dbReference type="NCBI Taxonomy" id="1300165"/>
    <lineage>
        <taxon>Bacteria</taxon>
        <taxon>Pseudomonadati</taxon>
        <taxon>Pseudomonadota</taxon>
        <taxon>Gammaproteobacteria</taxon>
        <taxon>Enterobacterales</taxon>
        <taxon>Enterobacteriaceae</taxon>
        <taxon>Kosakonia</taxon>
    </lineage>
</organism>
<sequence length="190" mass="21543">MKSIIVDIADKKLLVTAEFLPVTDLSGKNILCYQTSARFFEYSDRPALPRPVEITCGQPPSVAEFIFTTLCQLAKKKETLCFSFTLPPQRLNDSDYLATLHHLCTSHDVAAERIEIVLDKRIAHAELQESLPFLREIKAYGFMLGLHNRAEHLLQSRDSEWQSLFPAVKGYALPHALTLSQLQLWENLSS</sequence>
<accession>A0A807LJC5</accession>
<dbReference type="KEGG" id="kco:BWI95_15290"/>
<dbReference type="EMBL" id="CP019445">
    <property type="protein sequence ID" value="APZ06313.1"/>
    <property type="molecule type" value="Genomic_DNA"/>
</dbReference>
<name>A0A807LJC5_9ENTR</name>